<proteinExistence type="predicted"/>
<name>A0A383DAT9_9ZZZZ</name>
<sequence>YSYAADGQHNLTLTLTDRNVTVTGLFRVTSDWSD</sequence>
<reference evidence="1" key="1">
    <citation type="submission" date="2018-05" db="EMBL/GenBank/DDBJ databases">
        <authorList>
            <person name="Lanie J.A."/>
            <person name="Ng W.-L."/>
            <person name="Kazmierczak K.M."/>
            <person name="Andrzejewski T.M."/>
            <person name="Davidsen T.M."/>
            <person name="Wayne K.J."/>
            <person name="Tettelin H."/>
            <person name="Glass J.I."/>
            <person name="Rusch D."/>
            <person name="Podicherti R."/>
            <person name="Tsui H.-C.T."/>
            <person name="Winkler M.E."/>
        </authorList>
    </citation>
    <scope>NUCLEOTIDE SEQUENCE</scope>
</reference>
<protein>
    <submittedName>
        <fullName evidence="1">Uncharacterized protein</fullName>
    </submittedName>
</protein>
<accession>A0A383DAT9</accession>
<evidence type="ECO:0000313" key="1">
    <source>
        <dbReference type="EMBL" id="SVE41420.1"/>
    </source>
</evidence>
<dbReference type="AlphaFoldDB" id="A0A383DAT9"/>
<feature type="non-terminal residue" evidence="1">
    <location>
        <position position="1"/>
    </location>
</feature>
<organism evidence="1">
    <name type="scientific">marine metagenome</name>
    <dbReference type="NCBI Taxonomy" id="408172"/>
    <lineage>
        <taxon>unclassified sequences</taxon>
        <taxon>metagenomes</taxon>
        <taxon>ecological metagenomes</taxon>
    </lineage>
</organism>
<gene>
    <name evidence="1" type="ORF">METZ01_LOCUS494274</name>
</gene>
<dbReference type="EMBL" id="UINC01215638">
    <property type="protein sequence ID" value="SVE41420.1"/>
    <property type="molecule type" value="Genomic_DNA"/>
</dbReference>